<dbReference type="EMBL" id="MTYJ01000185">
    <property type="protein sequence ID" value="OWA50212.1"/>
    <property type="molecule type" value="Genomic_DNA"/>
</dbReference>
<evidence type="ECO:0008006" key="3">
    <source>
        <dbReference type="Google" id="ProtNLM"/>
    </source>
</evidence>
<sequence length="120" mass="13243">MLHCYCRHIYYGRCCPTALLGARQLFIADVRATEGCSRSGTGTAIIELQGDNDSPPKFQRKNYTQSIDETPGRILKDVAVGEKLVHLTSTDADNDGKSKIYYCIKRSTDPGRQFTLGVPG</sequence>
<organism evidence="1 2">
    <name type="scientific">Hypsibius exemplaris</name>
    <name type="common">Freshwater tardigrade</name>
    <dbReference type="NCBI Taxonomy" id="2072580"/>
    <lineage>
        <taxon>Eukaryota</taxon>
        <taxon>Metazoa</taxon>
        <taxon>Ecdysozoa</taxon>
        <taxon>Tardigrada</taxon>
        <taxon>Eutardigrada</taxon>
        <taxon>Parachela</taxon>
        <taxon>Hypsibioidea</taxon>
        <taxon>Hypsibiidae</taxon>
        <taxon>Hypsibius</taxon>
    </lineage>
</organism>
<keyword evidence="2" id="KW-1185">Reference proteome</keyword>
<protein>
    <recommendedName>
        <fullName evidence="3">Cadherin domain-containing protein</fullName>
    </recommendedName>
</protein>
<accession>A0A9X6RJS2</accession>
<dbReference type="Proteomes" id="UP000192578">
    <property type="component" value="Unassembled WGS sequence"/>
</dbReference>
<evidence type="ECO:0000313" key="2">
    <source>
        <dbReference type="Proteomes" id="UP000192578"/>
    </source>
</evidence>
<name>A0A9X6RJS2_HYPEX</name>
<evidence type="ECO:0000313" key="1">
    <source>
        <dbReference type="EMBL" id="OWA50212.1"/>
    </source>
</evidence>
<reference evidence="2" key="1">
    <citation type="submission" date="2017-01" db="EMBL/GenBank/DDBJ databases">
        <title>Comparative genomics of anhydrobiosis in the tardigrade Hypsibius dujardini.</title>
        <authorList>
            <person name="Yoshida Y."/>
            <person name="Koutsovoulos G."/>
            <person name="Laetsch D."/>
            <person name="Stevens L."/>
            <person name="Kumar S."/>
            <person name="Horikawa D."/>
            <person name="Ishino K."/>
            <person name="Komine S."/>
            <person name="Tomita M."/>
            <person name="Blaxter M."/>
            <person name="Arakawa K."/>
        </authorList>
    </citation>
    <scope>NUCLEOTIDE SEQUENCE [LARGE SCALE GENOMIC DNA]</scope>
    <source>
        <strain evidence="2">Z151</strain>
    </source>
</reference>
<dbReference type="AlphaFoldDB" id="A0A9X6RJS2"/>
<dbReference type="Gene3D" id="2.60.40.60">
    <property type="entry name" value="Cadherins"/>
    <property type="match status" value="1"/>
</dbReference>
<gene>
    <name evidence="1" type="ORF">BV898_14737</name>
</gene>
<proteinExistence type="predicted"/>
<comment type="caution">
    <text evidence="1">The sequence shown here is derived from an EMBL/GenBank/DDBJ whole genome shotgun (WGS) entry which is preliminary data.</text>
</comment>